<name>W6K0I8_9MICO</name>
<dbReference type="GO" id="GO:0003677">
    <property type="term" value="F:DNA binding"/>
    <property type="evidence" value="ECO:0007669"/>
    <property type="project" value="UniProtKB-KW"/>
</dbReference>
<organism evidence="1 2">
    <name type="scientific">Nostocoides australiense Ben110</name>
    <dbReference type="NCBI Taxonomy" id="1193182"/>
    <lineage>
        <taxon>Bacteria</taxon>
        <taxon>Bacillati</taxon>
        <taxon>Actinomycetota</taxon>
        <taxon>Actinomycetes</taxon>
        <taxon>Micrococcales</taxon>
        <taxon>Intrasporangiaceae</taxon>
        <taxon>Nostocoides</taxon>
    </lineage>
</organism>
<proteinExistence type="predicted"/>
<dbReference type="RefSeq" id="WP_235435572.1">
    <property type="nucleotide sequence ID" value="NZ_HG764815.1"/>
</dbReference>
<sequence length="81" mass="8859">MVSVSAARGTRAVPSGVAMNLRLTADETDALRRRAETEGRSMNDVARQAIAEYVSDRRSRLTAAIGRVVQEDAELLDRLSK</sequence>
<dbReference type="STRING" id="1193182.BN11_4990022"/>
<keyword evidence="1" id="KW-0238">DNA-binding</keyword>
<dbReference type="AlphaFoldDB" id="W6K0I8"/>
<accession>W6K0I8</accession>
<evidence type="ECO:0000313" key="2">
    <source>
        <dbReference type="Proteomes" id="UP000035763"/>
    </source>
</evidence>
<dbReference type="SUPFAM" id="SSF47598">
    <property type="entry name" value="Ribbon-helix-helix"/>
    <property type="match status" value="1"/>
</dbReference>
<dbReference type="InterPro" id="IPR010985">
    <property type="entry name" value="Ribbon_hlx_hlx"/>
</dbReference>
<comment type="caution">
    <text evidence="1">The sequence shown here is derived from an EMBL/GenBank/DDBJ whole genome shotgun (WGS) entry which is preliminary data.</text>
</comment>
<dbReference type="InterPro" id="IPR013321">
    <property type="entry name" value="Arc_rbn_hlx_hlx"/>
</dbReference>
<evidence type="ECO:0000313" key="1">
    <source>
        <dbReference type="EMBL" id="CCH74962.1"/>
    </source>
</evidence>
<gene>
    <name evidence="1" type="ORF">BN11_4990022</name>
</gene>
<protein>
    <submittedName>
        <fullName evidence="1">CopG domain protein DNA-binding domain protein</fullName>
    </submittedName>
</protein>
<dbReference type="Gene3D" id="1.10.1220.10">
    <property type="entry name" value="Met repressor-like"/>
    <property type="match status" value="1"/>
</dbReference>
<dbReference type="EMBL" id="CAJA01000444">
    <property type="protein sequence ID" value="CCH74962.1"/>
    <property type="molecule type" value="Genomic_DNA"/>
</dbReference>
<dbReference type="Proteomes" id="UP000035763">
    <property type="component" value="Unassembled WGS sequence"/>
</dbReference>
<dbReference type="GO" id="GO:0006355">
    <property type="term" value="P:regulation of DNA-templated transcription"/>
    <property type="evidence" value="ECO:0007669"/>
    <property type="project" value="InterPro"/>
</dbReference>
<reference evidence="1 2" key="1">
    <citation type="journal article" date="2013" name="ISME J.">
        <title>A metabolic model for members of the genus Tetrasphaera involved in enhanced biological phosphorus removal.</title>
        <authorList>
            <person name="Kristiansen R."/>
            <person name="Nguyen H.T.T."/>
            <person name="Saunders A.M."/>
            <person name="Nielsen J.L."/>
            <person name="Wimmer R."/>
            <person name="Le V.Q."/>
            <person name="McIlroy S.J."/>
            <person name="Petrovski S."/>
            <person name="Seviour R.J."/>
            <person name="Calteau A."/>
            <person name="Nielsen K.L."/>
            <person name="Nielsen P.H."/>
        </authorList>
    </citation>
    <scope>NUCLEOTIDE SEQUENCE [LARGE SCALE GENOMIC DNA]</scope>
    <source>
        <strain evidence="1 2">Ben110</strain>
    </source>
</reference>
<keyword evidence="2" id="KW-1185">Reference proteome</keyword>